<dbReference type="AlphaFoldDB" id="A0A3B0Z0H2"/>
<accession>A0A3B0Z0H2</accession>
<feature type="domain" description="Gp5/Type VI secretion system Vgr protein OB-fold" evidence="1">
    <location>
        <begin position="377"/>
        <end position="451"/>
    </location>
</feature>
<dbReference type="InterPro" id="IPR037026">
    <property type="entry name" value="Vgr_OB-fold_dom_sf"/>
</dbReference>
<dbReference type="SUPFAM" id="SSF69349">
    <property type="entry name" value="Phage fibre proteins"/>
    <property type="match status" value="1"/>
</dbReference>
<proteinExistence type="predicted"/>
<evidence type="ECO:0000259" key="1">
    <source>
        <dbReference type="Pfam" id="PF04717"/>
    </source>
</evidence>
<evidence type="ECO:0000313" key="2">
    <source>
        <dbReference type="EMBL" id="VAW85171.1"/>
    </source>
</evidence>
<dbReference type="InterPro" id="IPR006533">
    <property type="entry name" value="T6SS_Vgr_RhsGE"/>
</dbReference>
<dbReference type="SUPFAM" id="SSF69279">
    <property type="entry name" value="Phage tail proteins"/>
    <property type="match status" value="1"/>
</dbReference>
<sequence length="596" mass="63789">MVDSPNLDGDGVVKLTLLSDGAAIDEEIKIVSVNVNKSLNKIPFAKIILLDGDMSKQDFPVSNSDQFKPGSEIKISAGYDVDEAIIFEGIVIKHGIKMSGNNYSRLVIECRDKAVAMTVGRKNANYIDAKDSDIMSKLIGNYSGLSATVEASDTEYKELVQYYSTDWDFMLSRAEINGMLVCVDDAKITIGAPQSEETAQLKVAYGEDLIEFSADLDARSQLASVTSSGWDPAKQAIVNAEESVLTVGNSGNLTSKELAKVMGLDKFCLQSPVPLESTALSNWAKGQQLKAALARIRGRMKFQGSAKAKIGGLIELIGVGERFNGRVFVSAVEHEISNGQWITCVDFGMSDNWFAEQRDLVAPSASGLLPGIEGLQIGVVLKLGEDPAGEYKIQVKLPVMEAEQEGVWARLSSFYASDGVGAFFIPEIGDEVVLGYLNNDPSNPVVLGSLYSSKHAMPYELADENYSKALVTKAKLKIEFDDEKKVISIITPGENTVVISDEEKSISLQDQNGNTVVLSESGVTIDSPKDINIKAQGNIAIEATGDISMSSSADVSVEGLNVSHKAQVGFSAEGSATAELSASGQTTVKGAMVMIN</sequence>
<reference evidence="2" key="1">
    <citation type="submission" date="2018-06" db="EMBL/GenBank/DDBJ databases">
        <authorList>
            <person name="Zhirakovskaya E."/>
        </authorList>
    </citation>
    <scope>NUCLEOTIDE SEQUENCE</scope>
</reference>
<protein>
    <submittedName>
        <fullName evidence="2">VgrG protein</fullName>
    </submittedName>
</protein>
<dbReference type="EMBL" id="UOFO01000061">
    <property type="protein sequence ID" value="VAW85171.1"/>
    <property type="molecule type" value="Genomic_DNA"/>
</dbReference>
<organism evidence="2">
    <name type="scientific">hydrothermal vent metagenome</name>
    <dbReference type="NCBI Taxonomy" id="652676"/>
    <lineage>
        <taxon>unclassified sequences</taxon>
        <taxon>metagenomes</taxon>
        <taxon>ecological metagenomes</taxon>
    </lineage>
</organism>
<gene>
    <name evidence="2" type="ORF">MNBD_GAMMA16-1524</name>
</gene>
<dbReference type="Gene3D" id="2.40.50.230">
    <property type="entry name" value="Gp5 N-terminal domain"/>
    <property type="match status" value="1"/>
</dbReference>
<dbReference type="SUPFAM" id="SSF69255">
    <property type="entry name" value="gp5 N-terminal domain-like"/>
    <property type="match status" value="1"/>
</dbReference>
<dbReference type="InterPro" id="IPR006531">
    <property type="entry name" value="Gp5/Vgr_OB"/>
</dbReference>
<dbReference type="Pfam" id="PF04717">
    <property type="entry name" value="Phage_base_V"/>
    <property type="match status" value="1"/>
</dbReference>
<dbReference type="NCBIfam" id="TIGR01646">
    <property type="entry name" value="vgr_GE"/>
    <property type="match status" value="1"/>
</dbReference>
<name>A0A3B0Z0H2_9ZZZZ</name>